<comment type="caution">
    <text evidence="1">The sequence shown here is derived from an EMBL/GenBank/DDBJ whole genome shotgun (WGS) entry which is preliminary data.</text>
</comment>
<reference evidence="2" key="1">
    <citation type="submission" date="2016-04" db="EMBL/GenBank/DDBJ databases">
        <authorList>
            <person name="Antunes L.P."/>
            <person name="Martins L.F."/>
            <person name="Pereira R.V."/>
            <person name="Thomas A.M."/>
            <person name="Barbosa D."/>
            <person name="Nascimento L."/>
            <person name="Silva G.M."/>
            <person name="Condomitti G.W."/>
            <person name="Digiampietri L.A."/>
            <person name="Lombardi K.C."/>
            <person name="Ramos P.L."/>
            <person name="Quaggio R.B."/>
            <person name="Oliveira J.C."/>
            <person name="Pascon R.C."/>
            <person name="Cruz J.B."/>
            <person name="Silva A.M."/>
            <person name="Setubal J.C."/>
        </authorList>
    </citation>
    <scope>NUCLEOTIDE SEQUENCE [LARGE SCALE GENOMIC DNA]</scope>
</reference>
<protein>
    <recommendedName>
        <fullName evidence="3">Small acid-soluble spore protein</fullName>
    </recommendedName>
</protein>
<dbReference type="AlphaFoldDB" id="A0A1Y2T8G8"/>
<evidence type="ECO:0000313" key="1">
    <source>
        <dbReference type="EMBL" id="OTA42066.1"/>
    </source>
</evidence>
<organism evidence="1 2">
    <name type="scientific">Symbiobacterium thermophilum</name>
    <dbReference type="NCBI Taxonomy" id="2734"/>
    <lineage>
        <taxon>Bacteria</taxon>
        <taxon>Bacillati</taxon>
        <taxon>Bacillota</taxon>
        <taxon>Clostridia</taxon>
        <taxon>Eubacteriales</taxon>
        <taxon>Symbiobacteriaceae</taxon>
        <taxon>Symbiobacterium</taxon>
    </lineage>
</organism>
<dbReference type="RefSeq" id="WP_273381264.1">
    <property type="nucleotide sequence ID" value="NZ_JACSIR010000110.1"/>
</dbReference>
<gene>
    <name evidence="1" type="ORF">A6D92_01780</name>
</gene>
<evidence type="ECO:0008006" key="3">
    <source>
        <dbReference type="Google" id="ProtNLM"/>
    </source>
</evidence>
<dbReference type="Proteomes" id="UP000194267">
    <property type="component" value="Unassembled WGS sequence"/>
</dbReference>
<sequence length="65" mass="7135">MARRRSLLSDETKMHFARLQGAGDRAQPGDYGQLTSREAGNMVKYAIQAAQQALAGQTPDPSRMQ</sequence>
<proteinExistence type="predicted"/>
<name>A0A1Y2T8G8_SYMTR</name>
<accession>A0A1Y2T8G8</accession>
<evidence type="ECO:0000313" key="2">
    <source>
        <dbReference type="Proteomes" id="UP000194267"/>
    </source>
</evidence>
<dbReference type="EMBL" id="LWLV01000088">
    <property type="protein sequence ID" value="OTA42066.1"/>
    <property type="molecule type" value="Genomic_DNA"/>
</dbReference>